<dbReference type="PANTHER" id="PTHR36456">
    <property type="entry name" value="UPF0232 PROTEIN SCO3875"/>
    <property type="match status" value="1"/>
</dbReference>
<dbReference type="AlphaFoldDB" id="A0A512BAE8"/>
<dbReference type="RefSeq" id="WP_147202986.1">
    <property type="nucleotide sequence ID" value="NZ_BJYT01000004.1"/>
</dbReference>
<gene>
    <name evidence="1" type="ORF">SAE01_14240</name>
</gene>
<dbReference type="OrthoDB" id="9804942at2"/>
<protein>
    <recommendedName>
        <fullName evidence="3">RNA-binding protein</fullName>
    </recommendedName>
</protein>
<evidence type="ECO:0008006" key="3">
    <source>
        <dbReference type="Google" id="ProtNLM"/>
    </source>
</evidence>
<name>A0A512BAE8_9BACT</name>
<evidence type="ECO:0000313" key="1">
    <source>
        <dbReference type="EMBL" id="GEO08928.1"/>
    </source>
</evidence>
<proteinExistence type="predicted"/>
<dbReference type="Pfam" id="PF05258">
    <property type="entry name" value="DciA"/>
    <property type="match status" value="1"/>
</dbReference>
<organism evidence="1 2">
    <name type="scientific">Segetibacter aerophilus</name>
    <dbReference type="NCBI Taxonomy" id="670293"/>
    <lineage>
        <taxon>Bacteria</taxon>
        <taxon>Pseudomonadati</taxon>
        <taxon>Bacteroidota</taxon>
        <taxon>Chitinophagia</taxon>
        <taxon>Chitinophagales</taxon>
        <taxon>Chitinophagaceae</taxon>
        <taxon>Segetibacter</taxon>
    </lineage>
</organism>
<reference evidence="1 2" key="1">
    <citation type="submission" date="2019-07" db="EMBL/GenBank/DDBJ databases">
        <title>Whole genome shotgun sequence of Segetibacter aerophilus NBRC 106135.</title>
        <authorList>
            <person name="Hosoyama A."/>
            <person name="Uohara A."/>
            <person name="Ohji S."/>
            <person name="Ichikawa N."/>
        </authorList>
    </citation>
    <scope>NUCLEOTIDE SEQUENCE [LARGE SCALE GENOMIC DNA]</scope>
    <source>
        <strain evidence="1 2">NBRC 106135</strain>
    </source>
</reference>
<sequence length="93" mass="10688">MSEISIGDAIKAFLKKSRLNSGIQALQIEQIWETMMGKTIAKYTDKIQIINHTLFIRTNVGPLKQELMYQKEKIIERVNEALGEKVIKEVVIQ</sequence>
<dbReference type="Proteomes" id="UP000321513">
    <property type="component" value="Unassembled WGS sequence"/>
</dbReference>
<dbReference type="PANTHER" id="PTHR36456:SF1">
    <property type="entry name" value="UPF0232 PROTEIN SCO3875"/>
    <property type="match status" value="1"/>
</dbReference>
<comment type="caution">
    <text evidence="1">The sequence shown here is derived from an EMBL/GenBank/DDBJ whole genome shotgun (WGS) entry which is preliminary data.</text>
</comment>
<keyword evidence="2" id="KW-1185">Reference proteome</keyword>
<accession>A0A512BAE8</accession>
<dbReference type="EMBL" id="BJYT01000004">
    <property type="protein sequence ID" value="GEO08928.1"/>
    <property type="molecule type" value="Genomic_DNA"/>
</dbReference>
<dbReference type="InterPro" id="IPR007922">
    <property type="entry name" value="DciA-like"/>
</dbReference>
<evidence type="ECO:0000313" key="2">
    <source>
        <dbReference type="Proteomes" id="UP000321513"/>
    </source>
</evidence>